<dbReference type="Proteomes" id="UP001142489">
    <property type="component" value="Unassembled WGS sequence"/>
</dbReference>
<comment type="caution">
    <text evidence="2">The sequence shown here is derived from an EMBL/GenBank/DDBJ whole genome shotgun (WGS) entry which is preliminary data.</text>
</comment>
<reference evidence="2" key="1">
    <citation type="journal article" date="2023" name="DNA Res.">
        <title>Chromosome-level genome assembly of Phrynocephalus forsythii using third-generation DNA sequencing and Hi-C analysis.</title>
        <authorList>
            <person name="Qi Y."/>
            <person name="Zhao W."/>
            <person name="Zhao Y."/>
            <person name="Niu C."/>
            <person name="Cao S."/>
            <person name="Zhang Y."/>
        </authorList>
    </citation>
    <scope>NUCLEOTIDE SEQUENCE</scope>
    <source>
        <tissue evidence="2">Muscle</tissue>
    </source>
</reference>
<evidence type="ECO:0000313" key="2">
    <source>
        <dbReference type="EMBL" id="KAJ7317271.1"/>
    </source>
</evidence>
<protein>
    <submittedName>
        <fullName evidence="2">Uncharacterized protein</fullName>
    </submittedName>
</protein>
<dbReference type="EMBL" id="JAPFRF010000011">
    <property type="protein sequence ID" value="KAJ7317271.1"/>
    <property type="molecule type" value="Genomic_DNA"/>
</dbReference>
<name>A0A9Q0XKH4_9SAUR</name>
<evidence type="ECO:0000256" key="1">
    <source>
        <dbReference type="SAM" id="MobiDB-lite"/>
    </source>
</evidence>
<gene>
    <name evidence="2" type="ORF">JRQ81_003433</name>
</gene>
<dbReference type="AlphaFoldDB" id="A0A9Q0XKH4"/>
<evidence type="ECO:0000313" key="3">
    <source>
        <dbReference type="Proteomes" id="UP001142489"/>
    </source>
</evidence>
<organism evidence="2 3">
    <name type="scientific">Phrynocephalus forsythii</name>
    <dbReference type="NCBI Taxonomy" id="171643"/>
    <lineage>
        <taxon>Eukaryota</taxon>
        <taxon>Metazoa</taxon>
        <taxon>Chordata</taxon>
        <taxon>Craniata</taxon>
        <taxon>Vertebrata</taxon>
        <taxon>Euteleostomi</taxon>
        <taxon>Lepidosauria</taxon>
        <taxon>Squamata</taxon>
        <taxon>Bifurcata</taxon>
        <taxon>Unidentata</taxon>
        <taxon>Episquamata</taxon>
        <taxon>Toxicofera</taxon>
        <taxon>Iguania</taxon>
        <taxon>Acrodonta</taxon>
        <taxon>Agamidae</taxon>
        <taxon>Agaminae</taxon>
        <taxon>Phrynocephalus</taxon>
    </lineage>
</organism>
<accession>A0A9Q0XKH4</accession>
<proteinExistence type="predicted"/>
<keyword evidence="3" id="KW-1185">Reference proteome</keyword>
<sequence>MADRNLESATTFQREKKTGPPARTSALHIMPPWQQLQTKKRSLYTFSKGGTTFGLALEGPHVSPGNGQMEIMQCWRSLETEETVPFMTINPEPCHPGAKQRSVGCAANQMRLKSQLSRKRVQARSMPRSIVQQEKAGRENVDTMSCYLQPTTETTHMLHWKN</sequence>
<feature type="region of interest" description="Disordered" evidence="1">
    <location>
        <begin position="1"/>
        <end position="25"/>
    </location>
</feature>